<evidence type="ECO:0000313" key="1">
    <source>
        <dbReference type="EMBL" id="KAH7911863.1"/>
    </source>
</evidence>
<organism evidence="1 2">
    <name type="scientific">Hygrophoropsis aurantiaca</name>
    <dbReference type="NCBI Taxonomy" id="72124"/>
    <lineage>
        <taxon>Eukaryota</taxon>
        <taxon>Fungi</taxon>
        <taxon>Dikarya</taxon>
        <taxon>Basidiomycota</taxon>
        <taxon>Agaricomycotina</taxon>
        <taxon>Agaricomycetes</taxon>
        <taxon>Agaricomycetidae</taxon>
        <taxon>Boletales</taxon>
        <taxon>Coniophorineae</taxon>
        <taxon>Hygrophoropsidaceae</taxon>
        <taxon>Hygrophoropsis</taxon>
    </lineage>
</organism>
<comment type="caution">
    <text evidence="1">The sequence shown here is derived from an EMBL/GenBank/DDBJ whole genome shotgun (WGS) entry which is preliminary data.</text>
</comment>
<proteinExistence type="predicted"/>
<reference evidence="1" key="1">
    <citation type="journal article" date="2021" name="New Phytol.">
        <title>Evolutionary innovations through gain and loss of genes in the ectomycorrhizal Boletales.</title>
        <authorList>
            <person name="Wu G."/>
            <person name="Miyauchi S."/>
            <person name="Morin E."/>
            <person name="Kuo A."/>
            <person name="Drula E."/>
            <person name="Varga T."/>
            <person name="Kohler A."/>
            <person name="Feng B."/>
            <person name="Cao Y."/>
            <person name="Lipzen A."/>
            <person name="Daum C."/>
            <person name="Hundley H."/>
            <person name="Pangilinan J."/>
            <person name="Johnson J."/>
            <person name="Barry K."/>
            <person name="LaButti K."/>
            <person name="Ng V."/>
            <person name="Ahrendt S."/>
            <person name="Min B."/>
            <person name="Choi I.G."/>
            <person name="Park H."/>
            <person name="Plett J.M."/>
            <person name="Magnuson J."/>
            <person name="Spatafora J.W."/>
            <person name="Nagy L.G."/>
            <person name="Henrissat B."/>
            <person name="Grigoriev I.V."/>
            <person name="Yang Z.L."/>
            <person name="Xu J."/>
            <person name="Martin F.M."/>
        </authorList>
    </citation>
    <scope>NUCLEOTIDE SEQUENCE</scope>
    <source>
        <strain evidence="1">ATCC 28755</strain>
    </source>
</reference>
<name>A0ACB8AGN0_9AGAM</name>
<accession>A0ACB8AGN0</accession>
<evidence type="ECO:0000313" key="2">
    <source>
        <dbReference type="Proteomes" id="UP000790377"/>
    </source>
</evidence>
<keyword evidence="2" id="KW-1185">Reference proteome</keyword>
<dbReference type="EMBL" id="MU267665">
    <property type="protein sequence ID" value="KAH7911863.1"/>
    <property type="molecule type" value="Genomic_DNA"/>
</dbReference>
<sequence length="242" mass="27063">MLEIKIPLLVVSAAGLHFSVTPPTARPPAKERLKPTGWELLAPWVHHLVKGIYWSFTLSEAAVAYAAINPPSPLSRSIIRFLVRSPNPNAVVAQVGRLSPAFFAGCCFSITGALLRNHCYRVLGRFFTFELSIRKEHKLVTSGPYSIVRHPSYTGALCVAAGIALCHLNRHSWLVACSGLFPTTPDRVTRAVVGAWACLSIIANRAFVNRMKKEDAMLERAFGDEWRRWVERVPYRVIPWVY</sequence>
<gene>
    <name evidence="1" type="ORF">BJ138DRAFT_1149653</name>
</gene>
<protein>
    <submittedName>
        <fullName evidence="1">Uncharacterized protein</fullName>
    </submittedName>
</protein>
<dbReference type="Proteomes" id="UP000790377">
    <property type="component" value="Unassembled WGS sequence"/>
</dbReference>